<dbReference type="PANTHER" id="PTHR33991">
    <property type="entry name" value="DNA REPAIR PROTEIN RECO"/>
    <property type="match status" value="1"/>
</dbReference>
<dbReference type="EMBL" id="JAGQLJ010000089">
    <property type="protein sequence ID" value="MCA9381376.1"/>
    <property type="molecule type" value="Genomic_DNA"/>
</dbReference>
<reference evidence="4" key="1">
    <citation type="submission" date="2020-04" db="EMBL/GenBank/DDBJ databases">
        <authorList>
            <person name="Zhang T."/>
        </authorList>
    </citation>
    <scope>NUCLEOTIDE SEQUENCE</scope>
    <source>
        <strain evidence="4">HKST-UBA13</strain>
    </source>
</reference>
<dbReference type="InterPro" id="IPR012340">
    <property type="entry name" value="NA-bd_OB-fold"/>
</dbReference>
<dbReference type="InterPro" id="IPR003717">
    <property type="entry name" value="RecO"/>
</dbReference>
<proteinExistence type="inferred from homology"/>
<dbReference type="GO" id="GO:0006302">
    <property type="term" value="P:double-strand break repair"/>
    <property type="evidence" value="ECO:0007669"/>
    <property type="project" value="TreeGrafter"/>
</dbReference>
<dbReference type="PANTHER" id="PTHR33991:SF1">
    <property type="entry name" value="DNA REPAIR PROTEIN RECO"/>
    <property type="match status" value="1"/>
</dbReference>
<reference evidence="4" key="2">
    <citation type="journal article" date="2021" name="Microbiome">
        <title>Successional dynamics and alternative stable states in a saline activated sludge microbial community over 9 years.</title>
        <authorList>
            <person name="Wang Y."/>
            <person name="Ye J."/>
            <person name="Ju F."/>
            <person name="Liu L."/>
            <person name="Boyd J.A."/>
            <person name="Deng Y."/>
            <person name="Parks D.H."/>
            <person name="Jiang X."/>
            <person name="Yin X."/>
            <person name="Woodcroft B.J."/>
            <person name="Tyson G.W."/>
            <person name="Hugenholtz P."/>
            <person name="Polz M.F."/>
            <person name="Zhang T."/>
        </authorList>
    </citation>
    <scope>NUCLEOTIDE SEQUENCE</scope>
    <source>
        <strain evidence="4">HKST-UBA13</strain>
    </source>
</reference>
<name>A0A955L278_9BACT</name>
<dbReference type="AlphaFoldDB" id="A0A955L278"/>
<protein>
    <recommendedName>
        <fullName evidence="2">DNA repair protein RecO</fullName>
    </recommendedName>
    <alternativeName>
        <fullName evidence="3">Recombination protein O</fullName>
    </alternativeName>
</protein>
<evidence type="ECO:0000313" key="4">
    <source>
        <dbReference type="EMBL" id="MCA9381376.1"/>
    </source>
</evidence>
<evidence type="ECO:0000256" key="2">
    <source>
        <dbReference type="ARBA" id="ARBA00021310"/>
    </source>
</evidence>
<evidence type="ECO:0000313" key="5">
    <source>
        <dbReference type="Proteomes" id="UP000775877"/>
    </source>
</evidence>
<gene>
    <name evidence="4" type="primary">recO</name>
    <name evidence="4" type="ORF">KC678_03865</name>
</gene>
<dbReference type="NCBIfam" id="TIGR00613">
    <property type="entry name" value="reco"/>
    <property type="match status" value="1"/>
</dbReference>
<comment type="similarity">
    <text evidence="1">Belongs to the RecO family.</text>
</comment>
<dbReference type="InterPro" id="IPR042242">
    <property type="entry name" value="RecO_C"/>
</dbReference>
<dbReference type="Pfam" id="PF02565">
    <property type="entry name" value="RecO_C"/>
    <property type="match status" value="1"/>
</dbReference>
<evidence type="ECO:0000256" key="3">
    <source>
        <dbReference type="ARBA" id="ARBA00033409"/>
    </source>
</evidence>
<dbReference type="Gene3D" id="2.40.50.140">
    <property type="entry name" value="Nucleic acid-binding proteins"/>
    <property type="match status" value="1"/>
</dbReference>
<comment type="caution">
    <text evidence="4">The sequence shown here is derived from an EMBL/GenBank/DDBJ whole genome shotgun (WGS) entry which is preliminary data.</text>
</comment>
<dbReference type="GO" id="GO:0006310">
    <property type="term" value="P:DNA recombination"/>
    <property type="evidence" value="ECO:0007669"/>
    <property type="project" value="InterPro"/>
</dbReference>
<dbReference type="Proteomes" id="UP000775877">
    <property type="component" value="Unassembled WGS sequence"/>
</dbReference>
<organism evidence="4 5">
    <name type="scientific">Candidatus Dojkabacteria bacterium</name>
    <dbReference type="NCBI Taxonomy" id="2099670"/>
    <lineage>
        <taxon>Bacteria</taxon>
        <taxon>Candidatus Dojkabacteria</taxon>
    </lineage>
</organism>
<sequence length="223" mass="25326">MRKTKNFEGILFRLYNSGAADKIAIIINKSGSKLVLLAKGAKKSTSKKSSYLEIGNYIKGSYLDGYAVPILNEVNIISEFSVWKKSVTGAVAIQFLCEVMDKFCIEEHDDKQLFLTFEETLKAFSEARLKMLLAIFCLKILDISGHTPETAQIELEETGNLSERLIKTQKFILKSPIELALKVNLTDQEQEKMLQLHVNLIEEILEYPLKSKSILFNIMKNKQ</sequence>
<evidence type="ECO:0000256" key="1">
    <source>
        <dbReference type="ARBA" id="ARBA00007452"/>
    </source>
</evidence>
<dbReference type="GO" id="GO:0043590">
    <property type="term" value="C:bacterial nucleoid"/>
    <property type="evidence" value="ECO:0007669"/>
    <property type="project" value="TreeGrafter"/>
</dbReference>
<accession>A0A955L278</accession>
<dbReference type="Gene3D" id="1.20.1440.120">
    <property type="entry name" value="Recombination protein O, C-terminal domain"/>
    <property type="match status" value="1"/>
</dbReference>